<dbReference type="EMBL" id="FUEG01000025">
    <property type="protein sequence ID" value="SJL14819.1"/>
    <property type="molecule type" value="Genomic_DNA"/>
</dbReference>
<organism evidence="1 2">
    <name type="scientific">Armillaria ostoyae</name>
    <name type="common">Armillaria root rot fungus</name>
    <dbReference type="NCBI Taxonomy" id="47428"/>
    <lineage>
        <taxon>Eukaryota</taxon>
        <taxon>Fungi</taxon>
        <taxon>Dikarya</taxon>
        <taxon>Basidiomycota</taxon>
        <taxon>Agaricomycotina</taxon>
        <taxon>Agaricomycetes</taxon>
        <taxon>Agaricomycetidae</taxon>
        <taxon>Agaricales</taxon>
        <taxon>Marasmiineae</taxon>
        <taxon>Physalacriaceae</taxon>
        <taxon>Armillaria</taxon>
    </lineage>
</organism>
<sequence>MKSIHVTSNSDVNIDRASPSEILHQNIGCISDDGSLISEEILDSSQSSELHEETSFTSSVEYTLPNSDSEEEILHQNIDCISDDGSSISEGIPLQELHRGTSFASSDDSEEDIIPPSAICNISGDLWRVWDEYEQHGTYGHQRAMAIIKTSLSPYHHTYHNMSRHSLEAETNEVKKRITLPY</sequence>
<accession>A0A284S1E7</accession>
<reference evidence="2" key="1">
    <citation type="journal article" date="2017" name="Nat. Ecol. Evol.">
        <title>Genome expansion and lineage-specific genetic innovations in the forest pathogenic fungi Armillaria.</title>
        <authorList>
            <person name="Sipos G."/>
            <person name="Prasanna A.N."/>
            <person name="Walter M.C."/>
            <person name="O'Connor E."/>
            <person name="Balint B."/>
            <person name="Krizsan K."/>
            <person name="Kiss B."/>
            <person name="Hess J."/>
            <person name="Varga T."/>
            <person name="Slot J."/>
            <person name="Riley R."/>
            <person name="Boka B."/>
            <person name="Rigling D."/>
            <person name="Barry K."/>
            <person name="Lee J."/>
            <person name="Mihaltcheva S."/>
            <person name="LaButti K."/>
            <person name="Lipzen A."/>
            <person name="Waldron R."/>
            <person name="Moloney N.M."/>
            <person name="Sperisen C."/>
            <person name="Kredics L."/>
            <person name="Vagvoelgyi C."/>
            <person name="Patrignani A."/>
            <person name="Fitzpatrick D."/>
            <person name="Nagy I."/>
            <person name="Doyle S."/>
            <person name="Anderson J.B."/>
            <person name="Grigoriev I.V."/>
            <person name="Gueldener U."/>
            <person name="Muensterkoetter M."/>
            <person name="Nagy L.G."/>
        </authorList>
    </citation>
    <scope>NUCLEOTIDE SEQUENCE [LARGE SCALE GENOMIC DNA]</scope>
    <source>
        <strain evidence="2">C18/9</strain>
    </source>
</reference>
<dbReference type="Proteomes" id="UP000219338">
    <property type="component" value="Unassembled WGS sequence"/>
</dbReference>
<name>A0A284S1E7_ARMOS</name>
<evidence type="ECO:0000313" key="1">
    <source>
        <dbReference type="EMBL" id="SJL14819.1"/>
    </source>
</evidence>
<gene>
    <name evidence="1" type="ORF">ARMOST_18290</name>
</gene>
<proteinExistence type="predicted"/>
<protein>
    <submittedName>
        <fullName evidence="1">Uncharacterized protein</fullName>
    </submittedName>
</protein>
<evidence type="ECO:0000313" key="2">
    <source>
        <dbReference type="Proteomes" id="UP000219338"/>
    </source>
</evidence>
<dbReference type="AlphaFoldDB" id="A0A284S1E7"/>
<keyword evidence="2" id="KW-1185">Reference proteome</keyword>